<dbReference type="InterPro" id="IPR050399">
    <property type="entry name" value="HPr"/>
</dbReference>
<dbReference type="KEGG" id="saga:M5M_17535"/>
<dbReference type="OrthoDB" id="9798965at2"/>
<evidence type="ECO:0000256" key="2">
    <source>
        <dbReference type="ARBA" id="ARBA00010736"/>
    </source>
</evidence>
<accession>K4KQU5</accession>
<protein>
    <submittedName>
        <fullName evidence="6">Phosphohistidinoprotein-hexose phosphotransferase component of N-regulated PTS system (Npr)</fullName>
    </submittedName>
</protein>
<dbReference type="NCBIfam" id="TIGR01003">
    <property type="entry name" value="PTS_HPr_family"/>
    <property type="match status" value="1"/>
</dbReference>
<dbReference type="eggNOG" id="COG1925">
    <property type="taxonomic scope" value="Bacteria"/>
</dbReference>
<dbReference type="PANTHER" id="PTHR33705">
    <property type="entry name" value="PHOSPHOCARRIER PROTEIN HPR"/>
    <property type="match status" value="1"/>
</dbReference>
<dbReference type="InterPro" id="IPR001020">
    <property type="entry name" value="PTS_HPr_His_P_site"/>
</dbReference>
<name>K4KQU5_SIMAS</name>
<dbReference type="Gene3D" id="3.30.1340.10">
    <property type="entry name" value="HPr-like"/>
    <property type="match status" value="1"/>
</dbReference>
<evidence type="ECO:0000256" key="4">
    <source>
        <dbReference type="ARBA" id="ARBA00022683"/>
    </source>
</evidence>
<comment type="subcellular location">
    <subcellularLocation>
        <location evidence="1">Cytoplasm</location>
    </subcellularLocation>
</comment>
<organism evidence="6 7">
    <name type="scientific">Simiduia agarivorans (strain DSM 21679 / JCM 13881 / BCRC 17597 / SA1)</name>
    <dbReference type="NCBI Taxonomy" id="1117647"/>
    <lineage>
        <taxon>Bacteria</taxon>
        <taxon>Pseudomonadati</taxon>
        <taxon>Pseudomonadota</taxon>
        <taxon>Gammaproteobacteria</taxon>
        <taxon>Cellvibrionales</taxon>
        <taxon>Cellvibrionaceae</taxon>
        <taxon>Simiduia</taxon>
    </lineage>
</organism>
<dbReference type="GO" id="GO:0005737">
    <property type="term" value="C:cytoplasm"/>
    <property type="evidence" value="ECO:0007669"/>
    <property type="project" value="UniProtKB-SubCell"/>
</dbReference>
<dbReference type="PROSITE" id="PS00369">
    <property type="entry name" value="PTS_HPR_HIS"/>
    <property type="match status" value="1"/>
</dbReference>
<keyword evidence="4" id="KW-0598">Phosphotransferase system</keyword>
<dbReference type="PANTHER" id="PTHR33705:SF2">
    <property type="entry name" value="PHOSPHOCARRIER PROTEIN NPR"/>
    <property type="match status" value="1"/>
</dbReference>
<dbReference type="STRING" id="1117647.M5M_17535"/>
<evidence type="ECO:0000313" key="6">
    <source>
        <dbReference type="EMBL" id="AFV00636.1"/>
    </source>
</evidence>
<dbReference type="InterPro" id="IPR002114">
    <property type="entry name" value="PTS_HPr_Ser_P_site"/>
</dbReference>
<keyword evidence="7" id="KW-1185">Reference proteome</keyword>
<evidence type="ECO:0000256" key="1">
    <source>
        <dbReference type="ARBA" id="ARBA00004496"/>
    </source>
</evidence>
<comment type="similarity">
    <text evidence="2">Belongs to the HPr family.</text>
</comment>
<dbReference type="GO" id="GO:0016740">
    <property type="term" value="F:transferase activity"/>
    <property type="evidence" value="ECO:0007669"/>
    <property type="project" value="UniProtKB-KW"/>
</dbReference>
<dbReference type="HOGENOM" id="CLU_136230_1_1_6"/>
<dbReference type="RefSeq" id="WP_015048788.1">
    <property type="nucleotide sequence ID" value="NC_018868.3"/>
</dbReference>
<evidence type="ECO:0000313" key="7">
    <source>
        <dbReference type="Proteomes" id="UP000000466"/>
    </source>
</evidence>
<feature type="domain" description="HPr" evidence="5">
    <location>
        <begin position="1"/>
        <end position="87"/>
    </location>
</feature>
<evidence type="ECO:0000256" key="3">
    <source>
        <dbReference type="ARBA" id="ARBA00022490"/>
    </source>
</evidence>
<dbReference type="GO" id="GO:0009401">
    <property type="term" value="P:phosphoenolpyruvate-dependent sugar phosphotransferase system"/>
    <property type="evidence" value="ECO:0007669"/>
    <property type="project" value="UniProtKB-KW"/>
</dbReference>
<dbReference type="InterPro" id="IPR035895">
    <property type="entry name" value="HPr-like_sf"/>
</dbReference>
<dbReference type="SUPFAM" id="SSF55594">
    <property type="entry name" value="HPr-like"/>
    <property type="match status" value="1"/>
</dbReference>
<evidence type="ECO:0000259" key="5">
    <source>
        <dbReference type="PROSITE" id="PS51350"/>
    </source>
</evidence>
<dbReference type="Proteomes" id="UP000000466">
    <property type="component" value="Chromosome"/>
</dbReference>
<dbReference type="PRINTS" id="PR00107">
    <property type="entry name" value="PHOSPHOCPHPR"/>
</dbReference>
<dbReference type="PROSITE" id="PS51350">
    <property type="entry name" value="PTS_HPR_DOM"/>
    <property type="match status" value="1"/>
</dbReference>
<dbReference type="CDD" id="cd00367">
    <property type="entry name" value="PTS-HPr_like"/>
    <property type="match status" value="1"/>
</dbReference>
<gene>
    <name evidence="6" type="ordered locus">M5M_17535</name>
</gene>
<dbReference type="PROSITE" id="PS00589">
    <property type="entry name" value="PTS_HPR_SER"/>
    <property type="match status" value="1"/>
</dbReference>
<proteinExistence type="inferred from homology"/>
<dbReference type="InterPro" id="IPR000032">
    <property type="entry name" value="HPr-like"/>
</dbReference>
<dbReference type="Pfam" id="PF00381">
    <property type="entry name" value="PTS-HPr"/>
    <property type="match status" value="1"/>
</dbReference>
<keyword evidence="3" id="KW-0963">Cytoplasm</keyword>
<dbReference type="EMBL" id="CP003746">
    <property type="protein sequence ID" value="AFV00636.1"/>
    <property type="molecule type" value="Genomic_DNA"/>
</dbReference>
<reference evidence="6 7" key="1">
    <citation type="journal article" date="2013" name="Genome Announc.">
        <title>Complete genome sequence of Simiduia agarivorans SA1(T), a marine bacterium able to degrade a variety of polysaccharides.</title>
        <authorList>
            <person name="Lin S.Y."/>
            <person name="Shieh W.Y."/>
            <person name="Chen J.S."/>
            <person name="Tang S.L."/>
        </authorList>
    </citation>
    <scope>NUCLEOTIDE SEQUENCE [LARGE SCALE GENOMIC DNA]</scope>
    <source>
        <strain evidence="7">DSM 21679 / JCM 13881 / BCRC 17597 / SA1</strain>
    </source>
</reference>
<dbReference type="AlphaFoldDB" id="K4KQU5"/>
<sequence length="88" mass="9387">METRVTIINKLGLHARAAAKLSALAARFDCRIQAGKEGRLVDAKSVMSLMLLAAAQGTELHLVAEGPEQEQAIEAISALINDRFGEGE</sequence>